<dbReference type="Proteomes" id="UP000321533">
    <property type="component" value="Chromosome"/>
</dbReference>
<keyword evidence="1" id="KW-0597">Phosphoprotein</keyword>
<dbReference type="InterPro" id="IPR001789">
    <property type="entry name" value="Sig_transdc_resp-reg_receiver"/>
</dbReference>
<dbReference type="AlphaFoldDB" id="A0A5B8VAE4"/>
<dbReference type="PROSITE" id="PS50930">
    <property type="entry name" value="HTH_LYTTR"/>
    <property type="match status" value="1"/>
</dbReference>
<feature type="domain" description="Response regulatory" evidence="2">
    <location>
        <begin position="3"/>
        <end position="116"/>
    </location>
</feature>
<dbReference type="InterPro" id="IPR007492">
    <property type="entry name" value="LytTR_DNA-bd_dom"/>
</dbReference>
<dbReference type="PROSITE" id="PS50110">
    <property type="entry name" value="RESPONSE_REGULATORY"/>
    <property type="match status" value="1"/>
</dbReference>
<sequence>MINAIIIDDEQHCIDALAADISKHCGNVQIVDKCSSAKEGILAIKRNKPQLIFLDVEMPWMNGFEMLEMLDHIDFCIIFTTAYDKFAAKAFRISAVDYLLKPVDAGDLKAAVQKAEEKILSSAGNVNIQNLLHNIRQPSQQQKIALPNREGYEFTQVNSILYCTAEGAYTKVYLTEKRSLLISRTLGDIEEMLPPEIFIRIHHSTIVNLNAVTHYLRTDGGYVVMNTNEKLMVSKARKDVLLQRLGLKKD</sequence>
<dbReference type="Pfam" id="PF04397">
    <property type="entry name" value="LytTR"/>
    <property type="match status" value="1"/>
</dbReference>
<dbReference type="InterPro" id="IPR046947">
    <property type="entry name" value="LytR-like"/>
</dbReference>
<evidence type="ECO:0000256" key="1">
    <source>
        <dbReference type="PROSITE-ProRule" id="PRU00169"/>
    </source>
</evidence>
<dbReference type="Gene3D" id="3.40.50.2300">
    <property type="match status" value="1"/>
</dbReference>
<evidence type="ECO:0000259" key="2">
    <source>
        <dbReference type="PROSITE" id="PS50110"/>
    </source>
</evidence>
<gene>
    <name evidence="4" type="ORF">FRZ67_13375</name>
</gene>
<dbReference type="SMART" id="SM00850">
    <property type="entry name" value="LytTR"/>
    <property type="match status" value="1"/>
</dbReference>
<dbReference type="RefSeq" id="WP_147190047.1">
    <property type="nucleotide sequence ID" value="NZ_CP042435.1"/>
</dbReference>
<keyword evidence="5" id="KW-1185">Reference proteome</keyword>
<dbReference type="PANTHER" id="PTHR37299:SF1">
    <property type="entry name" value="STAGE 0 SPORULATION PROTEIN A HOMOLOG"/>
    <property type="match status" value="1"/>
</dbReference>
<evidence type="ECO:0000259" key="3">
    <source>
        <dbReference type="PROSITE" id="PS50930"/>
    </source>
</evidence>
<feature type="domain" description="HTH LytTR-type" evidence="3">
    <location>
        <begin position="144"/>
        <end position="247"/>
    </location>
</feature>
<accession>A0A5B8VAE4</accession>
<dbReference type="EMBL" id="CP042435">
    <property type="protein sequence ID" value="QEC68239.1"/>
    <property type="molecule type" value="Genomic_DNA"/>
</dbReference>
<dbReference type="GO" id="GO:0003677">
    <property type="term" value="F:DNA binding"/>
    <property type="evidence" value="ECO:0007669"/>
    <property type="project" value="InterPro"/>
</dbReference>
<dbReference type="OrthoDB" id="1646880at2"/>
<dbReference type="KEGG" id="pgin:FRZ67_13375"/>
<proteinExistence type="predicted"/>
<feature type="modified residue" description="4-aspartylphosphate" evidence="1">
    <location>
        <position position="55"/>
    </location>
</feature>
<organism evidence="4 5">
    <name type="scientific">Panacibacter ginsenosidivorans</name>
    <dbReference type="NCBI Taxonomy" id="1813871"/>
    <lineage>
        <taxon>Bacteria</taxon>
        <taxon>Pseudomonadati</taxon>
        <taxon>Bacteroidota</taxon>
        <taxon>Chitinophagia</taxon>
        <taxon>Chitinophagales</taxon>
        <taxon>Chitinophagaceae</taxon>
        <taxon>Panacibacter</taxon>
    </lineage>
</organism>
<dbReference type="PANTHER" id="PTHR37299">
    <property type="entry name" value="TRANSCRIPTIONAL REGULATOR-RELATED"/>
    <property type="match status" value="1"/>
</dbReference>
<dbReference type="InterPro" id="IPR011006">
    <property type="entry name" value="CheY-like_superfamily"/>
</dbReference>
<dbReference type="SUPFAM" id="SSF52172">
    <property type="entry name" value="CheY-like"/>
    <property type="match status" value="1"/>
</dbReference>
<evidence type="ECO:0000313" key="5">
    <source>
        <dbReference type="Proteomes" id="UP000321533"/>
    </source>
</evidence>
<reference evidence="4 5" key="1">
    <citation type="journal article" date="2016" name="Int. J. Syst. Evol. Microbiol.">
        <title>Panacibacter ginsenosidivorans gen. nov., sp. nov., with ginsenoside converting activity isolated from soil of a ginseng field.</title>
        <authorList>
            <person name="Siddiqi M.Z."/>
            <person name="Muhammad Shafi S."/>
            <person name="Choi K.D."/>
            <person name="Im W.T."/>
        </authorList>
    </citation>
    <scope>NUCLEOTIDE SEQUENCE [LARGE SCALE GENOMIC DNA]</scope>
    <source>
        <strain evidence="4 5">Gsoil1550</strain>
    </source>
</reference>
<protein>
    <submittedName>
        <fullName evidence="4">Response regulator transcription factor</fullName>
    </submittedName>
</protein>
<dbReference type="Pfam" id="PF00072">
    <property type="entry name" value="Response_reg"/>
    <property type="match status" value="1"/>
</dbReference>
<dbReference type="GO" id="GO:0000156">
    <property type="term" value="F:phosphorelay response regulator activity"/>
    <property type="evidence" value="ECO:0007669"/>
    <property type="project" value="InterPro"/>
</dbReference>
<dbReference type="Gene3D" id="2.40.50.1020">
    <property type="entry name" value="LytTr DNA-binding domain"/>
    <property type="match status" value="1"/>
</dbReference>
<name>A0A5B8VAE4_9BACT</name>
<evidence type="ECO:0000313" key="4">
    <source>
        <dbReference type="EMBL" id="QEC68239.1"/>
    </source>
</evidence>
<dbReference type="SMART" id="SM00448">
    <property type="entry name" value="REC"/>
    <property type="match status" value="1"/>
</dbReference>